<proteinExistence type="predicted"/>
<reference evidence="1 2" key="1">
    <citation type="submission" date="2019-04" db="EMBL/GenBank/DDBJ databases">
        <title>Complete genome sequence of Pantoea sp. infecting bacteriophage vB_PagM_AAM37.</title>
        <authorList>
            <person name="Truncaite L."/>
            <person name="Simoliuniene M."/>
            <person name="Zajanckauskaite A."/>
            <person name="Meskys R."/>
            <person name="Simoliunas E."/>
        </authorList>
    </citation>
    <scope>NUCLEOTIDE SEQUENCE [LARGE SCALE GENOMIC DNA]</scope>
    <source>
        <strain evidence="1">AAM37</strain>
    </source>
</reference>
<evidence type="ECO:0000313" key="2">
    <source>
        <dbReference type="Proteomes" id="UP000317930"/>
    </source>
</evidence>
<dbReference type="Gene3D" id="2.60.40.3940">
    <property type="match status" value="1"/>
</dbReference>
<dbReference type="EMBL" id="MK798143">
    <property type="protein sequence ID" value="QDH45698.1"/>
    <property type="molecule type" value="Genomic_DNA"/>
</dbReference>
<name>A0A513ZYE3_9CAUD</name>
<organism evidence="1 2">
    <name type="scientific">Pantoea phage vB_PagM_AAM37</name>
    <dbReference type="NCBI Taxonomy" id="2588093"/>
    <lineage>
        <taxon>Viruses</taxon>
        <taxon>Duplodnaviria</taxon>
        <taxon>Heunggongvirae</taxon>
        <taxon>Uroviricota</taxon>
        <taxon>Caudoviricetes</taxon>
        <taxon>Dibbivirus</taxon>
        <taxon>Dibbivirus AAM37</taxon>
    </lineage>
</organism>
<keyword evidence="2" id="KW-1185">Reference proteome</keyword>
<dbReference type="Proteomes" id="UP000317930">
    <property type="component" value="Segment"/>
</dbReference>
<accession>A0A513ZYE3</accession>
<gene>
    <name evidence="1" type="ORF">AAM37_gp27</name>
</gene>
<evidence type="ECO:0000313" key="1">
    <source>
        <dbReference type="EMBL" id="QDH45698.1"/>
    </source>
</evidence>
<sequence length="176" mass="18559">MESFANVDVNYPDGQTNKTVVPAEIQARGFKPPVRSTDGTLEPGSNLAANHLNYILNDIYNQLQAVNLVTESGGDNINGYRKFRDGTVEAWGAGKLVNGDLNVTLPTTFPEVPADIMTTIGGTNFGNNVDVVAALSATTTTIAFRGRYVPVAGGAGGPSGANFSWRAAYHPTVAKK</sequence>
<protein>
    <submittedName>
        <fullName evidence="1">Structural protein</fullName>
    </submittedName>
</protein>